<dbReference type="SMART" id="SM00209">
    <property type="entry name" value="TSP1"/>
    <property type="match status" value="1"/>
</dbReference>
<dbReference type="EMBL" id="JASPKY010000239">
    <property type="protein sequence ID" value="KAK9717553.1"/>
    <property type="molecule type" value="Genomic_DNA"/>
</dbReference>
<keyword evidence="2" id="KW-0964">Secreted</keyword>
<reference evidence="3 4" key="1">
    <citation type="journal article" date="2024" name="BMC Genomics">
        <title>De novo assembly and annotation of Popillia japonica's genome with initial clues to its potential as an invasive pest.</title>
        <authorList>
            <person name="Cucini C."/>
            <person name="Boschi S."/>
            <person name="Funari R."/>
            <person name="Cardaioli E."/>
            <person name="Iannotti N."/>
            <person name="Marturano G."/>
            <person name="Paoli F."/>
            <person name="Bruttini M."/>
            <person name="Carapelli A."/>
            <person name="Frati F."/>
            <person name="Nardi F."/>
        </authorList>
    </citation>
    <scope>NUCLEOTIDE SEQUENCE [LARGE SCALE GENOMIC DNA]</scope>
    <source>
        <strain evidence="3">DMR45628</strain>
    </source>
</reference>
<dbReference type="SUPFAM" id="SSF82895">
    <property type="entry name" value="TSP-1 type 1 repeat"/>
    <property type="match status" value="1"/>
</dbReference>
<dbReference type="GO" id="GO:0005576">
    <property type="term" value="C:extracellular region"/>
    <property type="evidence" value="ECO:0007669"/>
    <property type="project" value="UniProtKB-SubCell"/>
</dbReference>
<dbReference type="InterPro" id="IPR050439">
    <property type="entry name" value="ADAMTS_ADAMTS-like"/>
</dbReference>
<gene>
    <name evidence="3" type="ORF">QE152_g23696</name>
</gene>
<evidence type="ECO:0000313" key="4">
    <source>
        <dbReference type="Proteomes" id="UP001458880"/>
    </source>
</evidence>
<dbReference type="PANTHER" id="PTHR13723:SF281">
    <property type="entry name" value="PAPILIN"/>
    <property type="match status" value="1"/>
</dbReference>
<sequence>MKLDTQEVAVALFVVKLCWSESSPNSIVKRKYPARVYEMYKERQKSKSQKEPGVWSPWSEWSPCSRSCGGGVTQQTRQCVSAQTMKESQHAYEVDECIVRKLCKCKLSFFSFIDDFSEYYA</sequence>
<comment type="caution">
    <text evidence="3">The sequence shown here is derived from an EMBL/GenBank/DDBJ whole genome shotgun (WGS) entry which is preliminary data.</text>
</comment>
<dbReference type="AlphaFoldDB" id="A0AAW1KGI0"/>
<dbReference type="GO" id="GO:0004222">
    <property type="term" value="F:metalloendopeptidase activity"/>
    <property type="evidence" value="ECO:0007669"/>
    <property type="project" value="TreeGrafter"/>
</dbReference>
<dbReference type="GO" id="GO:0030198">
    <property type="term" value="P:extracellular matrix organization"/>
    <property type="evidence" value="ECO:0007669"/>
    <property type="project" value="TreeGrafter"/>
</dbReference>
<dbReference type="GO" id="GO:0006508">
    <property type="term" value="P:proteolysis"/>
    <property type="evidence" value="ECO:0007669"/>
    <property type="project" value="TreeGrafter"/>
</dbReference>
<evidence type="ECO:0000256" key="2">
    <source>
        <dbReference type="ARBA" id="ARBA00022525"/>
    </source>
</evidence>
<proteinExistence type="predicted"/>
<dbReference type="InterPro" id="IPR036383">
    <property type="entry name" value="TSP1_rpt_sf"/>
</dbReference>
<dbReference type="InterPro" id="IPR000884">
    <property type="entry name" value="TSP1_rpt"/>
</dbReference>
<dbReference type="PROSITE" id="PS50092">
    <property type="entry name" value="TSP1"/>
    <property type="match status" value="1"/>
</dbReference>
<dbReference type="Gene3D" id="2.20.100.10">
    <property type="entry name" value="Thrombospondin type-1 (TSP1) repeat"/>
    <property type="match status" value="1"/>
</dbReference>
<organism evidence="3 4">
    <name type="scientific">Popillia japonica</name>
    <name type="common">Japanese beetle</name>
    <dbReference type="NCBI Taxonomy" id="7064"/>
    <lineage>
        <taxon>Eukaryota</taxon>
        <taxon>Metazoa</taxon>
        <taxon>Ecdysozoa</taxon>
        <taxon>Arthropoda</taxon>
        <taxon>Hexapoda</taxon>
        <taxon>Insecta</taxon>
        <taxon>Pterygota</taxon>
        <taxon>Neoptera</taxon>
        <taxon>Endopterygota</taxon>
        <taxon>Coleoptera</taxon>
        <taxon>Polyphaga</taxon>
        <taxon>Scarabaeiformia</taxon>
        <taxon>Scarabaeidae</taxon>
        <taxon>Rutelinae</taxon>
        <taxon>Popillia</taxon>
    </lineage>
</organism>
<evidence type="ECO:0000313" key="3">
    <source>
        <dbReference type="EMBL" id="KAK9717553.1"/>
    </source>
</evidence>
<dbReference type="Pfam" id="PF00090">
    <property type="entry name" value="TSP_1"/>
    <property type="match status" value="1"/>
</dbReference>
<name>A0AAW1KGI0_POPJA</name>
<dbReference type="Proteomes" id="UP001458880">
    <property type="component" value="Unassembled WGS sequence"/>
</dbReference>
<dbReference type="GO" id="GO:0031012">
    <property type="term" value="C:extracellular matrix"/>
    <property type="evidence" value="ECO:0007669"/>
    <property type="project" value="TreeGrafter"/>
</dbReference>
<keyword evidence="4" id="KW-1185">Reference proteome</keyword>
<dbReference type="PANTHER" id="PTHR13723">
    <property type="entry name" value="ADAMTS A DISINTEGRIN AND METALLOPROTEASE WITH THROMBOSPONDIN MOTIFS PROTEASE"/>
    <property type="match status" value="1"/>
</dbReference>
<protein>
    <submittedName>
        <fullName evidence="3">Thrombospondin type 1 domain</fullName>
    </submittedName>
</protein>
<evidence type="ECO:0000256" key="1">
    <source>
        <dbReference type="ARBA" id="ARBA00004613"/>
    </source>
</evidence>
<comment type="subcellular location">
    <subcellularLocation>
        <location evidence="1">Secreted</location>
    </subcellularLocation>
</comment>
<accession>A0AAW1KGI0</accession>